<evidence type="ECO:0000313" key="3">
    <source>
        <dbReference type="Proteomes" id="UP000198406"/>
    </source>
</evidence>
<evidence type="ECO:0000313" key="2">
    <source>
        <dbReference type="EMBL" id="GAX19140.1"/>
    </source>
</evidence>
<feature type="compositionally biased region" description="Acidic residues" evidence="1">
    <location>
        <begin position="400"/>
        <end position="420"/>
    </location>
</feature>
<organism evidence="2 3">
    <name type="scientific">Fistulifera solaris</name>
    <name type="common">Oleaginous diatom</name>
    <dbReference type="NCBI Taxonomy" id="1519565"/>
    <lineage>
        <taxon>Eukaryota</taxon>
        <taxon>Sar</taxon>
        <taxon>Stramenopiles</taxon>
        <taxon>Ochrophyta</taxon>
        <taxon>Bacillariophyta</taxon>
        <taxon>Bacillariophyceae</taxon>
        <taxon>Bacillariophycidae</taxon>
        <taxon>Naviculales</taxon>
        <taxon>Naviculaceae</taxon>
        <taxon>Fistulifera</taxon>
    </lineage>
</organism>
<keyword evidence="3" id="KW-1185">Reference proteome</keyword>
<feature type="region of interest" description="Disordered" evidence="1">
    <location>
        <begin position="380"/>
        <end position="420"/>
    </location>
</feature>
<dbReference type="Gene3D" id="1.25.40.20">
    <property type="entry name" value="Ankyrin repeat-containing domain"/>
    <property type="match status" value="1"/>
</dbReference>
<dbReference type="AlphaFoldDB" id="A0A1Z5JYP5"/>
<feature type="compositionally biased region" description="Acidic residues" evidence="1">
    <location>
        <begin position="484"/>
        <end position="511"/>
    </location>
</feature>
<comment type="caution">
    <text evidence="2">The sequence shown here is derived from an EMBL/GenBank/DDBJ whole genome shotgun (WGS) entry which is preliminary data.</text>
</comment>
<dbReference type="InParanoid" id="A0A1Z5JYP5"/>
<accession>A0A1Z5JYP5</accession>
<proteinExistence type="predicted"/>
<reference evidence="2 3" key="1">
    <citation type="journal article" date="2015" name="Plant Cell">
        <title>Oil accumulation by the oleaginous diatom Fistulifera solaris as revealed by the genome and transcriptome.</title>
        <authorList>
            <person name="Tanaka T."/>
            <person name="Maeda Y."/>
            <person name="Veluchamy A."/>
            <person name="Tanaka M."/>
            <person name="Abida H."/>
            <person name="Marechal E."/>
            <person name="Bowler C."/>
            <person name="Muto M."/>
            <person name="Sunaga Y."/>
            <person name="Tanaka M."/>
            <person name="Yoshino T."/>
            <person name="Taniguchi T."/>
            <person name="Fukuda Y."/>
            <person name="Nemoto M."/>
            <person name="Matsumoto M."/>
            <person name="Wong P.S."/>
            <person name="Aburatani S."/>
            <person name="Fujibuchi W."/>
        </authorList>
    </citation>
    <scope>NUCLEOTIDE SEQUENCE [LARGE SCALE GENOMIC DNA]</scope>
    <source>
        <strain evidence="2 3">JPCC DA0580</strain>
    </source>
</reference>
<name>A0A1Z5JYP5_FISSO</name>
<feature type="compositionally biased region" description="Polar residues" evidence="1">
    <location>
        <begin position="470"/>
        <end position="483"/>
    </location>
</feature>
<dbReference type="SUPFAM" id="SSF48403">
    <property type="entry name" value="Ankyrin repeat"/>
    <property type="match status" value="1"/>
</dbReference>
<sequence>MNPLTIETLPPEISETLESALMLPSNESMRKGSNKNFFTKWFKNRQAGGKTEQVSLDRAVKATRRIGRLTAMKEESSERESLVMTPPVQIFETESPQTYLDRLLTSRGYSTNRHDSSSCGYFNKPTAFQIASFDVNLVNLVRNRRLNEIEAMLKAGISANPCSKEGESLIHMIARRGDTEMLNLFKKYGCRFEVADMLGRNLLHDAFWASQPAFDTVELLLREDIDMIFMNDSRQNPPLACARKEHWKEWIEFFEKKKDIFWPQRSPNSVRPQSALLRSPANSCPIANPKHALTTELAQLVVCGTMEPEEALLLRHENLDDVEETEREISERVFTATMLNLTERSFDMNDMDDILATLAGPTKAELETLHELEIEPIQEVPMAKMSQSNHTRMHELLSESSEEDSDSDEDSDSEYSSDDDIMDADEMNELLAGLATMPPLSPQRQIKPPPSEPIVVQTSPQPLVSKLSKRSSMGTAVTDPSTENCDEDESSSGSEDDSEYDSEYSESEDYSEIMADMPVYVR</sequence>
<gene>
    <name evidence="2" type="ORF">FisN_3Lh082</name>
</gene>
<feature type="region of interest" description="Disordered" evidence="1">
    <location>
        <begin position="439"/>
        <end position="522"/>
    </location>
</feature>
<evidence type="ECO:0000256" key="1">
    <source>
        <dbReference type="SAM" id="MobiDB-lite"/>
    </source>
</evidence>
<dbReference type="InterPro" id="IPR036770">
    <property type="entry name" value="Ankyrin_rpt-contain_sf"/>
</dbReference>
<protein>
    <submittedName>
        <fullName evidence="2">Uncharacterized protein</fullName>
    </submittedName>
</protein>
<dbReference type="EMBL" id="BDSP01000134">
    <property type="protein sequence ID" value="GAX19140.1"/>
    <property type="molecule type" value="Genomic_DNA"/>
</dbReference>
<dbReference type="Proteomes" id="UP000198406">
    <property type="component" value="Unassembled WGS sequence"/>
</dbReference>